<accession>A0AB73T3U5</accession>
<protein>
    <recommendedName>
        <fullName evidence="3">Tetratricopeptide repeat protein</fullName>
    </recommendedName>
</protein>
<evidence type="ECO:0008006" key="3">
    <source>
        <dbReference type="Google" id="ProtNLM"/>
    </source>
</evidence>
<sequence length="257" mass="28573">MGEFFADVHASAKSQLGGASCRIADTPEITMLRTAESYEELLGLAKALCWQLRYLEAIEIYTRAIALKPESPAAYRQRAARYISTLQPLNAVKDLLQCRALGLDPMDISYRLGISCYLAGDYHEAIREFSVCYPLCDDEMGIAVIFWHTLSSWHINASPKLLHHYHTGMQAGHHTAYERVAALAAGKAGLSTLLDELGSETDDMQFSILGYGTAQYLYHTGCAKQADSLIRQVLSRDGFWITYAYLAAWNALNMTDS</sequence>
<comment type="caution">
    <text evidence="1">The sequence shown here is derived from an EMBL/GenBank/DDBJ whole genome shotgun (WGS) entry which is preliminary data.</text>
</comment>
<dbReference type="AlphaFoldDB" id="A0AB73T3U5"/>
<name>A0AB73T3U5_9FIRM</name>
<organism evidence="1 2">
    <name type="scientific">Murimonas intestini</name>
    <dbReference type="NCBI Taxonomy" id="1337051"/>
    <lineage>
        <taxon>Bacteria</taxon>
        <taxon>Bacillati</taxon>
        <taxon>Bacillota</taxon>
        <taxon>Clostridia</taxon>
        <taxon>Lachnospirales</taxon>
        <taxon>Lachnospiraceae</taxon>
        <taxon>Murimonas</taxon>
    </lineage>
</organism>
<dbReference type="Gene3D" id="1.25.40.10">
    <property type="entry name" value="Tetratricopeptide repeat domain"/>
    <property type="match status" value="1"/>
</dbReference>
<dbReference type="RefSeq" id="WP_109626498.1">
    <property type="nucleotide sequence ID" value="NZ_CABJAT010000006.1"/>
</dbReference>
<dbReference type="SUPFAM" id="SSF48452">
    <property type="entry name" value="TPR-like"/>
    <property type="match status" value="1"/>
</dbReference>
<dbReference type="InterPro" id="IPR011990">
    <property type="entry name" value="TPR-like_helical_dom_sf"/>
</dbReference>
<dbReference type="Proteomes" id="UP000245412">
    <property type="component" value="Unassembled WGS sequence"/>
</dbReference>
<reference evidence="1 2" key="1">
    <citation type="submission" date="2018-05" db="EMBL/GenBank/DDBJ databases">
        <authorList>
            <person name="Goeker M."/>
            <person name="Huntemann M."/>
            <person name="Clum A."/>
            <person name="Pillay M."/>
            <person name="Palaniappan K."/>
            <person name="Varghese N."/>
            <person name="Mikhailova N."/>
            <person name="Stamatis D."/>
            <person name="Reddy T."/>
            <person name="Daum C."/>
            <person name="Shapiro N."/>
            <person name="Ivanova N."/>
            <person name="Kyrpides N."/>
            <person name="Woyke T."/>
        </authorList>
    </citation>
    <scope>NUCLEOTIDE SEQUENCE [LARGE SCALE GENOMIC DNA]</scope>
    <source>
        <strain evidence="1 2">DSM 26524</strain>
    </source>
</reference>
<keyword evidence="2" id="KW-1185">Reference proteome</keyword>
<proteinExistence type="predicted"/>
<evidence type="ECO:0000313" key="2">
    <source>
        <dbReference type="Proteomes" id="UP000245412"/>
    </source>
</evidence>
<gene>
    <name evidence="1" type="ORF">C7383_106131</name>
</gene>
<dbReference type="EMBL" id="QGGY01000006">
    <property type="protein sequence ID" value="PWJ75561.1"/>
    <property type="molecule type" value="Genomic_DNA"/>
</dbReference>
<evidence type="ECO:0000313" key="1">
    <source>
        <dbReference type="EMBL" id="PWJ75561.1"/>
    </source>
</evidence>